<dbReference type="GO" id="GO:0004867">
    <property type="term" value="F:serine-type endopeptidase inhibitor activity"/>
    <property type="evidence" value="ECO:0007669"/>
    <property type="project" value="InterPro"/>
</dbReference>
<organism evidence="2">
    <name type="scientific">bioreactor metagenome</name>
    <dbReference type="NCBI Taxonomy" id="1076179"/>
    <lineage>
        <taxon>unclassified sequences</taxon>
        <taxon>metagenomes</taxon>
        <taxon>ecological metagenomes</taxon>
    </lineage>
</organism>
<dbReference type="Gene3D" id="2.30.39.10">
    <property type="entry name" value="Alpha-1-antitrypsin, domain 1"/>
    <property type="match status" value="1"/>
</dbReference>
<comment type="caution">
    <text evidence="2">The sequence shown here is derived from an EMBL/GenBank/DDBJ whole genome shotgun (WGS) entry which is preliminary data.</text>
</comment>
<dbReference type="PROSITE" id="PS00284">
    <property type="entry name" value="SERPIN"/>
    <property type="match status" value="1"/>
</dbReference>
<dbReference type="InterPro" id="IPR000215">
    <property type="entry name" value="Serpin_fam"/>
</dbReference>
<dbReference type="CDD" id="cd19589">
    <property type="entry name" value="serpin_tengpin-like"/>
    <property type="match status" value="1"/>
</dbReference>
<dbReference type="Pfam" id="PF00079">
    <property type="entry name" value="Serpin"/>
    <property type="match status" value="1"/>
</dbReference>
<dbReference type="InterPro" id="IPR042185">
    <property type="entry name" value="Serpin_sf_2"/>
</dbReference>
<reference evidence="2" key="1">
    <citation type="submission" date="2019-08" db="EMBL/GenBank/DDBJ databases">
        <authorList>
            <person name="Kucharzyk K."/>
            <person name="Murdoch R.W."/>
            <person name="Higgins S."/>
            <person name="Loffler F."/>
        </authorList>
    </citation>
    <scope>NUCLEOTIDE SEQUENCE</scope>
</reference>
<evidence type="ECO:0000313" key="2">
    <source>
        <dbReference type="EMBL" id="MPM42054.1"/>
    </source>
</evidence>
<dbReference type="SUPFAM" id="SSF56574">
    <property type="entry name" value="Serpins"/>
    <property type="match status" value="1"/>
</dbReference>
<dbReference type="InterPro" id="IPR042178">
    <property type="entry name" value="Serpin_sf_1"/>
</dbReference>
<dbReference type="InterPro" id="IPR023795">
    <property type="entry name" value="Serpin_CS"/>
</dbReference>
<feature type="domain" description="Serpin" evidence="1">
    <location>
        <begin position="2"/>
        <end position="343"/>
    </location>
</feature>
<dbReference type="SMART" id="SM00093">
    <property type="entry name" value="SERPIN"/>
    <property type="match status" value="1"/>
</dbReference>
<dbReference type="EMBL" id="VSSQ01009587">
    <property type="protein sequence ID" value="MPM42054.1"/>
    <property type="molecule type" value="Genomic_DNA"/>
</dbReference>
<dbReference type="PANTHER" id="PTHR11461">
    <property type="entry name" value="SERINE PROTEASE INHIBITOR, SERPIN"/>
    <property type="match status" value="1"/>
</dbReference>
<proteinExistence type="predicted"/>
<dbReference type="PANTHER" id="PTHR11461:SF211">
    <property type="entry name" value="GH10112P-RELATED"/>
    <property type="match status" value="1"/>
</dbReference>
<sequence length="346" mass="38820">MVSPLSVLFALAMSTNGAAGETQSQMIDVLTGTNMSRESLNLESLSYLSNLPDTVSIANSLWLNQRLTLSKPFAREAKHFYQAETTELDFSKASSAKRINDWVSKATRNAIDSIIDSTREDMVLYLINAISFKDDWRTPFEARATAKRTFHTRSGEVLAPFLNQTGYFPYARSEGASLLTLPYQNERYAMLLILPDEGKDISLYLDAWKEKDFSAFLLDQAKQSETARIRLSLPKFESTYKDSLVDNLNRLGMTHCFNPMKADFSALLSPSSKEVVIDEVLHKTFIRVDEQGTEAAAVTAVVMKATSMAPQNELVLIFDRPFFYAILDLESHIPLFLGVLDNPLLP</sequence>
<dbReference type="GO" id="GO:0005615">
    <property type="term" value="C:extracellular space"/>
    <property type="evidence" value="ECO:0007669"/>
    <property type="project" value="InterPro"/>
</dbReference>
<dbReference type="Gene3D" id="3.30.497.10">
    <property type="entry name" value="Antithrombin, subunit I, domain 2"/>
    <property type="match status" value="1"/>
</dbReference>
<dbReference type="AlphaFoldDB" id="A0A644ZWV1"/>
<protein>
    <recommendedName>
        <fullName evidence="1">Serpin domain-containing protein</fullName>
    </recommendedName>
</protein>
<name>A0A644ZWV1_9ZZZZ</name>
<gene>
    <name evidence="2" type="ORF">SDC9_88716</name>
</gene>
<accession>A0A644ZWV1</accession>
<dbReference type="InterPro" id="IPR036186">
    <property type="entry name" value="Serpin_sf"/>
</dbReference>
<evidence type="ECO:0000259" key="1">
    <source>
        <dbReference type="SMART" id="SM00093"/>
    </source>
</evidence>
<dbReference type="InterPro" id="IPR023796">
    <property type="entry name" value="Serpin_dom"/>
</dbReference>